<keyword evidence="3" id="KW-0731">Sigma factor</keyword>
<dbReference type="InterPro" id="IPR013324">
    <property type="entry name" value="RNA_pol_sigma_r3/r4-like"/>
</dbReference>
<dbReference type="RefSeq" id="WP_188505323.1">
    <property type="nucleotide sequence ID" value="NZ_BMER01000001.1"/>
</dbReference>
<dbReference type="Gene3D" id="1.10.1740.10">
    <property type="match status" value="1"/>
</dbReference>
<dbReference type="GO" id="GO:0003677">
    <property type="term" value="F:DNA binding"/>
    <property type="evidence" value="ECO:0007669"/>
    <property type="project" value="UniProtKB-KW"/>
</dbReference>
<dbReference type="SUPFAM" id="SSF88946">
    <property type="entry name" value="Sigma2 domain of RNA polymerase sigma factors"/>
    <property type="match status" value="1"/>
</dbReference>
<evidence type="ECO:0008006" key="8">
    <source>
        <dbReference type="Google" id="ProtNLM"/>
    </source>
</evidence>
<dbReference type="InterPro" id="IPR039425">
    <property type="entry name" value="RNA_pol_sigma-70-like"/>
</dbReference>
<evidence type="ECO:0000313" key="6">
    <source>
        <dbReference type="EMBL" id="GGG83354.1"/>
    </source>
</evidence>
<keyword evidence="7" id="KW-1185">Reference proteome</keyword>
<reference evidence="6" key="1">
    <citation type="journal article" date="2014" name="Int. J. Syst. Evol. Microbiol.">
        <title>Complete genome sequence of Corynebacterium casei LMG S-19264T (=DSM 44701T), isolated from a smear-ripened cheese.</title>
        <authorList>
            <consortium name="US DOE Joint Genome Institute (JGI-PGF)"/>
            <person name="Walter F."/>
            <person name="Albersmeier A."/>
            <person name="Kalinowski J."/>
            <person name="Ruckert C."/>
        </authorList>
    </citation>
    <scope>NUCLEOTIDE SEQUENCE</scope>
    <source>
        <strain evidence="6">CGMCC 1.12195</strain>
    </source>
</reference>
<keyword evidence="2" id="KW-0805">Transcription regulation</keyword>
<keyword evidence="4" id="KW-0238">DNA-binding</keyword>
<comment type="caution">
    <text evidence="6">The sequence shown here is derived from an EMBL/GenBank/DDBJ whole genome shotgun (WGS) entry which is preliminary data.</text>
</comment>
<dbReference type="GO" id="GO:0006352">
    <property type="term" value="P:DNA-templated transcription initiation"/>
    <property type="evidence" value="ECO:0007669"/>
    <property type="project" value="InterPro"/>
</dbReference>
<dbReference type="InterPro" id="IPR013325">
    <property type="entry name" value="RNA_pol_sigma_r2"/>
</dbReference>
<protein>
    <recommendedName>
        <fullName evidence="8">RNA polymerase sigma factor, sigma-70 family</fullName>
    </recommendedName>
</protein>
<proteinExistence type="inferred from homology"/>
<dbReference type="SUPFAM" id="SSF88659">
    <property type="entry name" value="Sigma3 and sigma4 domains of RNA polymerase sigma factors"/>
    <property type="match status" value="1"/>
</dbReference>
<evidence type="ECO:0000313" key="7">
    <source>
        <dbReference type="Proteomes" id="UP000660862"/>
    </source>
</evidence>
<evidence type="ECO:0000256" key="1">
    <source>
        <dbReference type="ARBA" id="ARBA00010641"/>
    </source>
</evidence>
<keyword evidence="5" id="KW-0804">Transcription</keyword>
<dbReference type="NCBIfam" id="TIGR02937">
    <property type="entry name" value="sigma70-ECF"/>
    <property type="match status" value="1"/>
</dbReference>
<dbReference type="InterPro" id="IPR014284">
    <property type="entry name" value="RNA_pol_sigma-70_dom"/>
</dbReference>
<sequence>MHPDQRFINYLQHNDSRGIVEIYHLYADKIVRMIRHNNGDEADAADILQEALIDIYRLSADGKFVLTCPFEAFLVTVCKRKWFNVLKKKSGNPVTKSLDDGFTFEQNDETEANGIADQLERENTVMQVLETMGSTCRDIIKACMGKEHQEKIAEQLGLTYAYLRKKKSECMAQLGRLVKAHPLFNREQ</sequence>
<gene>
    <name evidence="6" type="ORF">GCM10007415_15530</name>
</gene>
<dbReference type="Proteomes" id="UP000660862">
    <property type="component" value="Unassembled WGS sequence"/>
</dbReference>
<comment type="similarity">
    <text evidence="1">Belongs to the sigma-70 factor family. ECF subfamily.</text>
</comment>
<dbReference type="EMBL" id="BMER01000001">
    <property type="protein sequence ID" value="GGG83354.1"/>
    <property type="molecule type" value="Genomic_DNA"/>
</dbReference>
<evidence type="ECO:0000256" key="2">
    <source>
        <dbReference type="ARBA" id="ARBA00023015"/>
    </source>
</evidence>
<evidence type="ECO:0000256" key="4">
    <source>
        <dbReference type="ARBA" id="ARBA00023125"/>
    </source>
</evidence>
<dbReference type="PANTHER" id="PTHR43133">
    <property type="entry name" value="RNA POLYMERASE ECF-TYPE SIGMA FACTO"/>
    <property type="match status" value="1"/>
</dbReference>
<dbReference type="PANTHER" id="PTHR43133:SF8">
    <property type="entry name" value="RNA POLYMERASE SIGMA FACTOR HI_1459-RELATED"/>
    <property type="match status" value="1"/>
</dbReference>
<organism evidence="6 7">
    <name type="scientific">Parapedobacter pyrenivorans</name>
    <dbReference type="NCBI Taxonomy" id="1305674"/>
    <lineage>
        <taxon>Bacteria</taxon>
        <taxon>Pseudomonadati</taxon>
        <taxon>Bacteroidota</taxon>
        <taxon>Sphingobacteriia</taxon>
        <taxon>Sphingobacteriales</taxon>
        <taxon>Sphingobacteriaceae</taxon>
        <taxon>Parapedobacter</taxon>
    </lineage>
</organism>
<evidence type="ECO:0000256" key="3">
    <source>
        <dbReference type="ARBA" id="ARBA00023082"/>
    </source>
</evidence>
<name>A0A917HLU8_9SPHI</name>
<dbReference type="GO" id="GO:0016987">
    <property type="term" value="F:sigma factor activity"/>
    <property type="evidence" value="ECO:0007669"/>
    <property type="project" value="UniProtKB-KW"/>
</dbReference>
<evidence type="ECO:0000256" key="5">
    <source>
        <dbReference type="ARBA" id="ARBA00023163"/>
    </source>
</evidence>
<dbReference type="AlphaFoldDB" id="A0A917HLU8"/>
<reference evidence="6" key="2">
    <citation type="submission" date="2020-09" db="EMBL/GenBank/DDBJ databases">
        <authorList>
            <person name="Sun Q."/>
            <person name="Zhou Y."/>
        </authorList>
    </citation>
    <scope>NUCLEOTIDE SEQUENCE</scope>
    <source>
        <strain evidence="6">CGMCC 1.12195</strain>
    </source>
</reference>
<accession>A0A917HLU8</accession>